<feature type="non-terminal residue" evidence="1">
    <location>
        <position position="83"/>
    </location>
</feature>
<organism evidence="1 2">
    <name type="scientific">Neisseria arctica</name>
    <dbReference type="NCBI Taxonomy" id="1470200"/>
    <lineage>
        <taxon>Bacteria</taxon>
        <taxon>Pseudomonadati</taxon>
        <taxon>Pseudomonadota</taxon>
        <taxon>Betaproteobacteria</taxon>
        <taxon>Neisseriales</taxon>
        <taxon>Neisseriaceae</taxon>
        <taxon>Neisseria</taxon>
    </lineage>
</organism>
<evidence type="ECO:0008006" key="3">
    <source>
        <dbReference type="Google" id="ProtNLM"/>
    </source>
</evidence>
<dbReference type="PATRIC" id="fig|1470200.3.peg.463"/>
<accession>A0A0J0YP55</accession>
<dbReference type="STRING" id="1470200.PL75_11140"/>
<sequence length="83" mass="9015">AKPASAIETALYDPDHQMLKGFLAGIGKLLNPKGEAWLIISDLAEHLGLRTPQFLHQSFQTASLKLLAVRSINPRHAKAADTT</sequence>
<dbReference type="Proteomes" id="UP000036027">
    <property type="component" value="Unassembled WGS sequence"/>
</dbReference>
<feature type="non-terminal residue" evidence="1">
    <location>
        <position position="1"/>
    </location>
</feature>
<dbReference type="EMBL" id="JTDO01000112">
    <property type="protein sequence ID" value="KLT71904.1"/>
    <property type="molecule type" value="Genomic_DNA"/>
</dbReference>
<evidence type="ECO:0000313" key="2">
    <source>
        <dbReference type="Proteomes" id="UP000036027"/>
    </source>
</evidence>
<gene>
    <name evidence="1" type="ORF">PL75_11140</name>
</gene>
<reference evidence="1 2" key="1">
    <citation type="submission" date="2014-11" db="EMBL/GenBank/DDBJ databases">
        <title>Genome of a novel goose pathogen.</title>
        <authorList>
            <person name="Hansen C.M."/>
            <person name="Hueffer K."/>
            <person name="Choi S.C."/>
        </authorList>
    </citation>
    <scope>NUCLEOTIDE SEQUENCE [LARGE SCALE GENOMIC DNA]</scope>
    <source>
        <strain evidence="1 2">KH1503</strain>
    </source>
</reference>
<proteinExistence type="predicted"/>
<comment type="caution">
    <text evidence="1">The sequence shown here is derived from an EMBL/GenBank/DDBJ whole genome shotgun (WGS) entry which is preliminary data.</text>
</comment>
<keyword evidence="2" id="KW-1185">Reference proteome</keyword>
<evidence type="ECO:0000313" key="1">
    <source>
        <dbReference type="EMBL" id="KLT71904.1"/>
    </source>
</evidence>
<name>A0A0J0YP55_9NEIS</name>
<protein>
    <recommendedName>
        <fullName evidence="3">Methyltransferase</fullName>
    </recommendedName>
</protein>
<dbReference type="AlphaFoldDB" id="A0A0J0YP55"/>